<dbReference type="RefSeq" id="WP_126410361.1">
    <property type="nucleotide sequence ID" value="NZ_RXNT01000018.1"/>
</dbReference>
<dbReference type="PROSITE" id="PS50943">
    <property type="entry name" value="HTH_CROC1"/>
    <property type="match status" value="1"/>
</dbReference>
<protein>
    <submittedName>
        <fullName evidence="6">LacI family transcriptional regulator</fullName>
    </submittedName>
</protein>
<keyword evidence="2" id="KW-0238">DNA-binding</keyword>
<name>A0A3S0KCM0_9BACI</name>
<dbReference type="SUPFAM" id="SSF47413">
    <property type="entry name" value="lambda repressor-like DNA-binding domains"/>
    <property type="match status" value="1"/>
</dbReference>
<dbReference type="AlphaFoldDB" id="A0A3S0KCM0"/>
<accession>A0A3S0KCM0</accession>
<dbReference type="InterPro" id="IPR000843">
    <property type="entry name" value="HTH_LacI"/>
</dbReference>
<evidence type="ECO:0000256" key="3">
    <source>
        <dbReference type="ARBA" id="ARBA00023163"/>
    </source>
</evidence>
<dbReference type="CDD" id="cd06267">
    <property type="entry name" value="PBP1_LacI_sugar_binding-like"/>
    <property type="match status" value="1"/>
</dbReference>
<dbReference type="PRINTS" id="PR00036">
    <property type="entry name" value="HTHLACI"/>
</dbReference>
<dbReference type="Pfam" id="PF00356">
    <property type="entry name" value="LacI"/>
    <property type="match status" value="1"/>
</dbReference>
<comment type="caution">
    <text evidence="6">The sequence shown here is derived from an EMBL/GenBank/DDBJ whole genome shotgun (WGS) entry which is preliminary data.</text>
</comment>
<evidence type="ECO:0000259" key="5">
    <source>
        <dbReference type="PROSITE" id="PS50943"/>
    </source>
</evidence>
<dbReference type="SMART" id="SM00354">
    <property type="entry name" value="HTH_LACI"/>
    <property type="match status" value="1"/>
</dbReference>
<proteinExistence type="predicted"/>
<feature type="domain" description="HTH lacI-type" evidence="4">
    <location>
        <begin position="6"/>
        <end position="60"/>
    </location>
</feature>
<dbReference type="Gene3D" id="3.40.50.2300">
    <property type="match status" value="2"/>
</dbReference>
<dbReference type="InterPro" id="IPR010982">
    <property type="entry name" value="Lambda_DNA-bd_dom_sf"/>
</dbReference>
<evidence type="ECO:0000313" key="6">
    <source>
        <dbReference type="EMBL" id="RTR27615.1"/>
    </source>
</evidence>
<gene>
    <name evidence="6" type="ORF">EKG37_19045</name>
</gene>
<dbReference type="PANTHER" id="PTHR30146">
    <property type="entry name" value="LACI-RELATED TRANSCRIPTIONAL REPRESSOR"/>
    <property type="match status" value="1"/>
</dbReference>
<organism evidence="6 7">
    <name type="scientific">Bacillus yapensis</name>
    <dbReference type="NCBI Taxonomy" id="2492960"/>
    <lineage>
        <taxon>Bacteria</taxon>
        <taxon>Bacillati</taxon>
        <taxon>Bacillota</taxon>
        <taxon>Bacilli</taxon>
        <taxon>Bacillales</taxon>
        <taxon>Bacillaceae</taxon>
        <taxon>Bacillus</taxon>
    </lineage>
</organism>
<dbReference type="SUPFAM" id="SSF53822">
    <property type="entry name" value="Periplasmic binding protein-like I"/>
    <property type="match status" value="1"/>
</dbReference>
<dbReference type="PROSITE" id="PS50932">
    <property type="entry name" value="HTH_LACI_2"/>
    <property type="match status" value="1"/>
</dbReference>
<dbReference type="Gene3D" id="1.10.260.40">
    <property type="entry name" value="lambda repressor-like DNA-binding domains"/>
    <property type="match status" value="1"/>
</dbReference>
<dbReference type="GO" id="GO:0000976">
    <property type="term" value="F:transcription cis-regulatory region binding"/>
    <property type="evidence" value="ECO:0007669"/>
    <property type="project" value="TreeGrafter"/>
</dbReference>
<dbReference type="CDD" id="cd01392">
    <property type="entry name" value="HTH_LacI"/>
    <property type="match status" value="1"/>
</dbReference>
<dbReference type="OrthoDB" id="9796186at2"/>
<keyword evidence="7" id="KW-1185">Reference proteome</keyword>
<dbReference type="EMBL" id="RXNT01000018">
    <property type="protein sequence ID" value="RTR27615.1"/>
    <property type="molecule type" value="Genomic_DNA"/>
</dbReference>
<dbReference type="Pfam" id="PF00532">
    <property type="entry name" value="Peripla_BP_1"/>
    <property type="match status" value="1"/>
</dbReference>
<dbReference type="PANTHER" id="PTHR30146:SF109">
    <property type="entry name" value="HTH-TYPE TRANSCRIPTIONAL REGULATOR GALS"/>
    <property type="match status" value="1"/>
</dbReference>
<keyword evidence="3" id="KW-0804">Transcription</keyword>
<evidence type="ECO:0000256" key="2">
    <source>
        <dbReference type="ARBA" id="ARBA00023125"/>
    </source>
</evidence>
<dbReference type="GO" id="GO:0003700">
    <property type="term" value="F:DNA-binding transcription factor activity"/>
    <property type="evidence" value="ECO:0007669"/>
    <property type="project" value="TreeGrafter"/>
</dbReference>
<keyword evidence="1" id="KW-0805">Transcription regulation</keyword>
<reference evidence="6 7" key="1">
    <citation type="submission" date="2018-12" db="EMBL/GenBank/DDBJ databases">
        <title>Bacillus yapensis draft genome sequence.</title>
        <authorList>
            <person name="Yu L."/>
            <person name="Xu X."/>
            <person name="Tang X."/>
        </authorList>
    </citation>
    <scope>NUCLEOTIDE SEQUENCE [LARGE SCALE GENOMIC DNA]</scope>
    <source>
        <strain evidence="6 7">XXST-01</strain>
    </source>
</reference>
<feature type="domain" description="HTH cro/C1-type" evidence="5">
    <location>
        <begin position="4"/>
        <end position="54"/>
    </location>
</feature>
<sequence>MDLKNVTMKDIARYTGVSTATVSRVLNDNYPVNIETKQKVLKAIEELNYEPNLVAKNLRSRKSNLVAIVVADIKNPYYISIAKEIDDYLFEEGYNLITCSTDESIEKETDIIRLLLSKQIDAVAIAPSDSEKSKLTELIKKHVPIVLVDRKIDDLSIPFVGTNNFKEAYNLTEYLIKKGHEKIGVMTGKLNTSTGKERLKGFKMAMENHGLTVDEKWIFNGDFEEIQAYEVLSQFLKNKQDLPTALVSCNNLMTKGTMLALNEHSIRIPEDISIVSIGVMENHEFFSTKITSVEQDTSFMGKKVAELLLSQLQNKQKLKNIVVESAFIKGNSVKELN</sequence>
<dbReference type="InterPro" id="IPR001761">
    <property type="entry name" value="Peripla_BP/Lac1_sug-bd_dom"/>
</dbReference>
<evidence type="ECO:0000256" key="1">
    <source>
        <dbReference type="ARBA" id="ARBA00023015"/>
    </source>
</evidence>
<evidence type="ECO:0000259" key="4">
    <source>
        <dbReference type="PROSITE" id="PS50932"/>
    </source>
</evidence>
<evidence type="ECO:0000313" key="7">
    <source>
        <dbReference type="Proteomes" id="UP000271374"/>
    </source>
</evidence>
<dbReference type="InterPro" id="IPR001387">
    <property type="entry name" value="Cro/C1-type_HTH"/>
</dbReference>
<dbReference type="PROSITE" id="PS00356">
    <property type="entry name" value="HTH_LACI_1"/>
    <property type="match status" value="1"/>
</dbReference>
<dbReference type="Proteomes" id="UP000271374">
    <property type="component" value="Unassembled WGS sequence"/>
</dbReference>
<dbReference type="InterPro" id="IPR028082">
    <property type="entry name" value="Peripla_BP_I"/>
</dbReference>